<keyword evidence="2" id="KW-1185">Reference proteome</keyword>
<dbReference type="HOGENOM" id="CLU_046670_13_0_7"/>
<dbReference type="STRING" id="207559.Dde_1737"/>
<dbReference type="RefSeq" id="WP_011367674.1">
    <property type="nucleotide sequence ID" value="NC_007519.1"/>
</dbReference>
<protein>
    <submittedName>
        <fullName evidence="1">Phage regulatory protein, Rha family</fullName>
    </submittedName>
</protein>
<gene>
    <name evidence="1" type="ordered locus">Dde_1737</name>
</gene>
<evidence type="ECO:0000313" key="2">
    <source>
        <dbReference type="Proteomes" id="UP000002710"/>
    </source>
</evidence>
<proteinExistence type="predicted"/>
<dbReference type="EMBL" id="CP000112">
    <property type="protein sequence ID" value="ABB38534.1"/>
    <property type="molecule type" value="Genomic_DNA"/>
</dbReference>
<sequence length="179" mass="20705">MNTATVTNSLVMLLDDKAMTTSLKVAEMFGKAHRHILRDIERLIERGVPNFEQTSYVHPQNGQEYRMFLMDRDGFTFLAMGFTGKRAAQFKEKYIEAFNRMEAELMKRQANVLPDFTNPVEAARAWADQVEQKMALEAQTKALASSILVQKSERVYNVMKSENPPMPFVCAEWTRRFNR</sequence>
<dbReference type="Proteomes" id="UP000002710">
    <property type="component" value="Chromosome"/>
</dbReference>
<dbReference type="InterPro" id="IPR014054">
    <property type="entry name" value="Phage_regulatory_Rha"/>
</dbReference>
<dbReference type="NCBIfam" id="TIGR02681">
    <property type="entry name" value="phage_pRha"/>
    <property type="match status" value="1"/>
</dbReference>
<organism evidence="1 2">
    <name type="scientific">Oleidesulfovibrio alaskensis (strain ATCC BAA-1058 / DSM 17464 / G20)</name>
    <name type="common">Desulfovibrio alaskensis</name>
    <dbReference type="NCBI Taxonomy" id="207559"/>
    <lineage>
        <taxon>Bacteria</taxon>
        <taxon>Pseudomonadati</taxon>
        <taxon>Thermodesulfobacteriota</taxon>
        <taxon>Desulfovibrionia</taxon>
        <taxon>Desulfovibrionales</taxon>
        <taxon>Desulfovibrionaceae</taxon>
        <taxon>Oleidesulfovibrio</taxon>
    </lineage>
</organism>
<dbReference type="AlphaFoldDB" id="Q310W2"/>
<dbReference type="eggNOG" id="COG3646">
    <property type="taxonomic scope" value="Bacteria"/>
</dbReference>
<dbReference type="Pfam" id="PF09669">
    <property type="entry name" value="Phage_pRha"/>
    <property type="match status" value="1"/>
</dbReference>
<accession>Q310W2</accession>
<dbReference type="KEGG" id="dde:Dde_1737"/>
<evidence type="ECO:0000313" key="1">
    <source>
        <dbReference type="EMBL" id="ABB38534.1"/>
    </source>
</evidence>
<name>Q310W2_OLEA2</name>
<reference evidence="1 2" key="1">
    <citation type="journal article" date="2011" name="J. Bacteriol.">
        <title>Complete genome sequence and updated annotation of Desulfovibrio alaskensis G20.</title>
        <authorList>
            <person name="Hauser L.J."/>
            <person name="Land M.L."/>
            <person name="Brown S.D."/>
            <person name="Larimer F."/>
            <person name="Keller K.L."/>
            <person name="Rapp-Giles B.J."/>
            <person name="Price M.N."/>
            <person name="Lin M."/>
            <person name="Bruce D.C."/>
            <person name="Detter J.C."/>
            <person name="Tapia R."/>
            <person name="Han C.S."/>
            <person name="Goodwin L.A."/>
            <person name="Cheng J.F."/>
            <person name="Pitluck S."/>
            <person name="Copeland A."/>
            <person name="Lucas S."/>
            <person name="Nolan M."/>
            <person name="Lapidus A.L."/>
            <person name="Palumbo A.V."/>
            <person name="Wall J.D."/>
        </authorList>
    </citation>
    <scope>NUCLEOTIDE SEQUENCE [LARGE SCALE GENOMIC DNA]</scope>
    <source>
        <strain evidence="2">ATCC BAA 1058 / DSM 17464 / G20</strain>
    </source>
</reference>